<evidence type="ECO:0000256" key="4">
    <source>
        <dbReference type="ARBA" id="ARBA00023134"/>
    </source>
</evidence>
<comment type="function">
    <text evidence="5">An essential GTPase which binds GTP, GDP and possibly (p)ppGpp with moderate affinity, with high nucleotide exchange rates and a fairly low GTP hydrolysis rate. Plays a role in control of the cell cycle, stress response, ribosome biogenesis and in those bacteria that undergo differentiation, in morphogenesis control.</text>
</comment>
<dbReference type="PROSITE" id="PS51710">
    <property type="entry name" value="G_OBG"/>
    <property type="match status" value="1"/>
</dbReference>
<dbReference type="PROSITE" id="PS00905">
    <property type="entry name" value="GTP1_OBG"/>
    <property type="match status" value="1"/>
</dbReference>
<dbReference type="Pfam" id="PF01926">
    <property type="entry name" value="MMR_HSR1"/>
    <property type="match status" value="1"/>
</dbReference>
<feature type="binding site" evidence="5">
    <location>
        <position position="173"/>
    </location>
    <ligand>
        <name>Mg(2+)</name>
        <dbReference type="ChEBI" id="CHEBI:18420"/>
    </ligand>
</feature>
<dbReference type="Proteomes" id="UP000621859">
    <property type="component" value="Unassembled WGS sequence"/>
</dbReference>
<dbReference type="Gene3D" id="2.70.210.12">
    <property type="entry name" value="GTP1/OBG domain"/>
    <property type="match status" value="1"/>
</dbReference>
<dbReference type="InterPro" id="IPR045086">
    <property type="entry name" value="OBG_GTPase"/>
</dbReference>
<feature type="binding site" evidence="5">
    <location>
        <position position="193"/>
    </location>
    <ligand>
        <name>Mg(2+)</name>
        <dbReference type="ChEBI" id="CHEBI:18420"/>
    </ligand>
</feature>
<sequence length="393" mass="42670">MKFIDEARIEVIAGKGGKGSASMRREKFIPRGGPDGGDGGRGGSLWAVADEDINTLVDYRFVKKYKAQDGESGRGADCYGAAGDDIELRMPVGTVIVDAETEEIIADLTHNGQRVVVAKGGKGGWGNIHFKSSVNRAPRQTTPGEAGERRELKLELKVLADVGLLGMPNAGKSTFIRAVSAAKPKVADYPFTTLHPNLGVVRIDDNRSFVVADIPGLIEGAAEGAGLGHRFLKHLTRTGVLLHIVDLAPFDEGVNPVAEAKAIVEELRKYDEELHDKPRWLVLNKLDMVPEEERAERVANFLKEYGWDGGEPDPYKPFDPMQRRMFTISGLTGDGCKELTWAIMDYLDAVRALRKEEAAHAADHAPTPTPNVCEGLTPEECAAALRHVDGDEA</sequence>
<dbReference type="EMBL" id="BMLY01000002">
    <property type="protein sequence ID" value="GGP25414.1"/>
    <property type="molecule type" value="Genomic_DNA"/>
</dbReference>
<dbReference type="HAMAP" id="MF_01454">
    <property type="entry name" value="GTPase_Obg"/>
    <property type="match status" value="1"/>
</dbReference>
<keyword evidence="5" id="KW-0479">Metal-binding</keyword>
<dbReference type="SUPFAM" id="SSF52540">
    <property type="entry name" value="P-loop containing nucleoside triphosphate hydrolases"/>
    <property type="match status" value="1"/>
</dbReference>
<dbReference type="RefSeq" id="WP_188690513.1">
    <property type="nucleotide sequence ID" value="NZ_BMLY01000002.1"/>
</dbReference>
<reference evidence="9" key="1">
    <citation type="journal article" date="2019" name="Int. J. Syst. Evol. Microbiol.">
        <title>The Global Catalogue of Microorganisms (GCM) 10K type strain sequencing project: providing services to taxonomists for standard genome sequencing and annotation.</title>
        <authorList>
            <consortium name="The Broad Institute Genomics Platform"/>
            <consortium name="The Broad Institute Genome Sequencing Center for Infectious Disease"/>
            <person name="Wu L."/>
            <person name="Ma J."/>
        </authorList>
    </citation>
    <scope>NUCLEOTIDE SEQUENCE [LARGE SCALE GENOMIC DNA]</scope>
    <source>
        <strain evidence="9">CGMCC 1.8860</strain>
    </source>
</reference>
<evidence type="ECO:0000259" key="6">
    <source>
        <dbReference type="PROSITE" id="PS51710"/>
    </source>
</evidence>
<dbReference type="InterPro" id="IPR027417">
    <property type="entry name" value="P-loop_NTPase"/>
</dbReference>
<feature type="binding site" evidence="5">
    <location>
        <begin position="166"/>
        <end position="173"/>
    </location>
    <ligand>
        <name>GTP</name>
        <dbReference type="ChEBI" id="CHEBI:37565"/>
    </ligand>
</feature>
<dbReference type="NCBIfam" id="TIGR02729">
    <property type="entry name" value="Obg_CgtA"/>
    <property type="match status" value="1"/>
</dbReference>
<protein>
    <recommendedName>
        <fullName evidence="5">GTPase Obg</fullName>
        <ecNumber evidence="5">3.6.5.-</ecNumber>
    </recommendedName>
    <alternativeName>
        <fullName evidence="5">GTP-binding protein Obg</fullName>
    </alternativeName>
</protein>
<dbReference type="CDD" id="cd01898">
    <property type="entry name" value="Obg"/>
    <property type="match status" value="1"/>
</dbReference>
<evidence type="ECO:0000313" key="8">
    <source>
        <dbReference type="EMBL" id="GGP25414.1"/>
    </source>
</evidence>
<dbReference type="NCBIfam" id="NF008955">
    <property type="entry name" value="PRK12297.1"/>
    <property type="match status" value="1"/>
</dbReference>
<dbReference type="PROSITE" id="PS51883">
    <property type="entry name" value="OBG"/>
    <property type="match status" value="1"/>
</dbReference>
<feature type="domain" description="OBG-type G" evidence="6">
    <location>
        <begin position="160"/>
        <end position="348"/>
    </location>
</feature>
<dbReference type="InterPro" id="IPR006073">
    <property type="entry name" value="GTP-bd"/>
</dbReference>
<feature type="binding site" evidence="5">
    <location>
        <begin position="213"/>
        <end position="216"/>
    </location>
    <ligand>
        <name>GTP</name>
        <dbReference type="ChEBI" id="CHEBI:37565"/>
    </ligand>
</feature>
<gene>
    <name evidence="5 8" type="primary">obg</name>
    <name evidence="8" type="ORF">GCM10010971_12330</name>
</gene>
<evidence type="ECO:0000256" key="5">
    <source>
        <dbReference type="HAMAP-Rule" id="MF_01454"/>
    </source>
</evidence>
<dbReference type="Pfam" id="PF01018">
    <property type="entry name" value="GTP1_OBG"/>
    <property type="match status" value="1"/>
</dbReference>
<evidence type="ECO:0000259" key="7">
    <source>
        <dbReference type="PROSITE" id="PS51883"/>
    </source>
</evidence>
<dbReference type="InterPro" id="IPR014100">
    <property type="entry name" value="GTP-bd_Obg/CgtA"/>
</dbReference>
<feature type="binding site" evidence="5">
    <location>
        <begin position="329"/>
        <end position="331"/>
    </location>
    <ligand>
        <name>GTP</name>
        <dbReference type="ChEBI" id="CHEBI:37565"/>
    </ligand>
</feature>
<dbReference type="PRINTS" id="PR00326">
    <property type="entry name" value="GTP1OBG"/>
</dbReference>
<dbReference type="InterPro" id="IPR031167">
    <property type="entry name" value="G_OBG"/>
</dbReference>
<keyword evidence="5" id="KW-0378">Hydrolase</keyword>
<feature type="domain" description="Obg" evidence="7">
    <location>
        <begin position="1"/>
        <end position="159"/>
    </location>
</feature>
<dbReference type="InterPro" id="IPR036726">
    <property type="entry name" value="GTP1_OBG_dom_sf"/>
</dbReference>
<comment type="caution">
    <text evidence="8">The sequence shown here is derived from an EMBL/GenBank/DDBJ whole genome shotgun (WGS) entry which is preliminary data.</text>
</comment>
<keyword evidence="3 5" id="KW-0460">Magnesium</keyword>
<dbReference type="Gene3D" id="3.40.50.300">
    <property type="entry name" value="P-loop containing nucleotide triphosphate hydrolases"/>
    <property type="match status" value="1"/>
</dbReference>
<dbReference type="PANTHER" id="PTHR11702">
    <property type="entry name" value="DEVELOPMENTALLY REGULATED GTP-BINDING PROTEIN-RELATED"/>
    <property type="match status" value="1"/>
</dbReference>
<dbReference type="SUPFAM" id="SSF82051">
    <property type="entry name" value="Obg GTP-binding protein N-terminal domain"/>
    <property type="match status" value="1"/>
</dbReference>
<evidence type="ECO:0000256" key="3">
    <source>
        <dbReference type="ARBA" id="ARBA00022842"/>
    </source>
</evidence>
<name>A0ABQ2PII5_9NEIS</name>
<dbReference type="NCBIfam" id="NF008956">
    <property type="entry name" value="PRK12299.1"/>
    <property type="match status" value="1"/>
</dbReference>
<evidence type="ECO:0000256" key="1">
    <source>
        <dbReference type="ARBA" id="ARBA00007699"/>
    </source>
</evidence>
<comment type="subcellular location">
    <subcellularLocation>
        <location evidence="5">Cytoplasm</location>
    </subcellularLocation>
</comment>
<evidence type="ECO:0000256" key="2">
    <source>
        <dbReference type="ARBA" id="ARBA00022741"/>
    </source>
</evidence>
<keyword evidence="4 5" id="KW-0342">GTP-binding</keyword>
<dbReference type="PANTHER" id="PTHR11702:SF31">
    <property type="entry name" value="MITOCHONDRIAL RIBOSOME-ASSOCIATED GTPASE 2"/>
    <property type="match status" value="1"/>
</dbReference>
<keyword evidence="9" id="KW-1185">Reference proteome</keyword>
<keyword evidence="2 5" id="KW-0547">Nucleotide-binding</keyword>
<dbReference type="InterPro" id="IPR006074">
    <property type="entry name" value="GTP1-OBG_CS"/>
</dbReference>
<comment type="similarity">
    <text evidence="1 5">Belongs to the TRAFAC class OBG-HflX-like GTPase superfamily. OBG GTPase family.</text>
</comment>
<comment type="cofactor">
    <cofactor evidence="5">
        <name>Mg(2+)</name>
        <dbReference type="ChEBI" id="CHEBI:18420"/>
    </cofactor>
</comment>
<proteinExistence type="inferred from homology"/>
<comment type="subunit">
    <text evidence="5">Monomer.</text>
</comment>
<dbReference type="InterPro" id="IPR006169">
    <property type="entry name" value="GTP1_OBG_dom"/>
</dbReference>
<evidence type="ECO:0000313" key="9">
    <source>
        <dbReference type="Proteomes" id="UP000621859"/>
    </source>
</evidence>
<organism evidence="8 9">
    <name type="scientific">Silvimonas amylolytica</name>
    <dbReference type="NCBI Taxonomy" id="449663"/>
    <lineage>
        <taxon>Bacteria</taxon>
        <taxon>Pseudomonadati</taxon>
        <taxon>Pseudomonadota</taxon>
        <taxon>Betaproteobacteria</taxon>
        <taxon>Neisseriales</taxon>
        <taxon>Chitinibacteraceae</taxon>
        <taxon>Silvimonas</taxon>
    </lineage>
</organism>
<feature type="binding site" evidence="5">
    <location>
        <begin position="191"/>
        <end position="195"/>
    </location>
    <ligand>
        <name>GTP</name>
        <dbReference type="ChEBI" id="CHEBI:37565"/>
    </ligand>
</feature>
<dbReference type="EC" id="3.6.5.-" evidence="5"/>
<accession>A0ABQ2PII5</accession>
<keyword evidence="5" id="KW-0963">Cytoplasm</keyword>
<feature type="binding site" evidence="5">
    <location>
        <begin position="284"/>
        <end position="287"/>
    </location>
    <ligand>
        <name>GTP</name>
        <dbReference type="ChEBI" id="CHEBI:37565"/>
    </ligand>
</feature>